<dbReference type="InterPro" id="IPR016694">
    <property type="entry name" value="UCP017292"/>
</dbReference>
<name>A0A1G8CFR0_9BACI</name>
<dbReference type="EMBL" id="FNDU01000001">
    <property type="protein sequence ID" value="SDH44199.1"/>
    <property type="molecule type" value="Genomic_DNA"/>
</dbReference>
<feature type="domain" description="CHY-type" evidence="4">
    <location>
        <begin position="14"/>
        <end position="92"/>
    </location>
</feature>
<dbReference type="AlphaFoldDB" id="A0A1G8CFR0"/>
<organism evidence="5 6">
    <name type="scientific">Alteribacillus bidgolensis</name>
    <dbReference type="NCBI Taxonomy" id="930129"/>
    <lineage>
        <taxon>Bacteria</taxon>
        <taxon>Bacillati</taxon>
        <taxon>Bacillota</taxon>
        <taxon>Bacilli</taxon>
        <taxon>Bacillales</taxon>
        <taxon>Bacillaceae</taxon>
        <taxon>Alteribacillus</taxon>
    </lineage>
</organism>
<accession>A0A1G8CFR0</accession>
<dbReference type="PIRSF" id="PIRSF017292">
    <property type="entry name" value="UCP017292_Znf_CHY"/>
    <property type="match status" value="1"/>
</dbReference>
<evidence type="ECO:0000256" key="1">
    <source>
        <dbReference type="ARBA" id="ARBA00022723"/>
    </source>
</evidence>
<keyword evidence="1" id="KW-0479">Metal-binding</keyword>
<evidence type="ECO:0000313" key="5">
    <source>
        <dbReference type="EMBL" id="SDH44199.1"/>
    </source>
</evidence>
<keyword evidence="2" id="KW-0863">Zinc-finger</keyword>
<dbReference type="GO" id="GO:0008270">
    <property type="term" value="F:zinc ion binding"/>
    <property type="evidence" value="ECO:0007669"/>
    <property type="project" value="UniProtKB-KW"/>
</dbReference>
<dbReference type="InterPro" id="IPR037274">
    <property type="entry name" value="Znf_CHY_sf"/>
</dbReference>
<dbReference type="PROSITE" id="PS51266">
    <property type="entry name" value="ZF_CHY"/>
    <property type="match status" value="1"/>
</dbReference>
<dbReference type="OrthoDB" id="882119at2"/>
<dbReference type="InterPro" id="IPR008913">
    <property type="entry name" value="Znf_CHY"/>
</dbReference>
<dbReference type="Proteomes" id="UP000199017">
    <property type="component" value="Unassembled WGS sequence"/>
</dbReference>
<dbReference type="STRING" id="930129.SAMN05216352_101303"/>
<evidence type="ECO:0000313" key="6">
    <source>
        <dbReference type="Proteomes" id="UP000199017"/>
    </source>
</evidence>
<reference evidence="5 6" key="1">
    <citation type="submission" date="2016-10" db="EMBL/GenBank/DDBJ databases">
        <authorList>
            <person name="de Groot N.N."/>
        </authorList>
    </citation>
    <scope>NUCLEOTIDE SEQUENCE [LARGE SCALE GENOMIC DNA]</scope>
    <source>
        <strain evidence="6">P4B,CCM 7963,CECT 7998,DSM 25260,IBRC-M 10614,KCTC 13821</strain>
    </source>
</reference>
<keyword evidence="3" id="KW-0862">Zinc</keyword>
<dbReference type="RefSeq" id="WP_091579898.1">
    <property type="nucleotide sequence ID" value="NZ_FNDU01000001.1"/>
</dbReference>
<protein>
    <submittedName>
        <fullName evidence="5">Uncharacterized protein, contains Zn-finger domain of CHY type</fullName>
    </submittedName>
</protein>
<keyword evidence="6" id="KW-1185">Reference proteome</keyword>
<sequence>MKVNIGNTVVKGARPDKQSRCAHYHKKEDIIAIQFFCCGDFFCCYKCHEQICDHPPLQWPKDQWNQKAILCGACGYKLTIQEYLQCNYSCPVCKALYNPACQHHYHLYFQT</sequence>
<evidence type="ECO:0000256" key="2">
    <source>
        <dbReference type="ARBA" id="ARBA00022771"/>
    </source>
</evidence>
<evidence type="ECO:0000256" key="3">
    <source>
        <dbReference type="ARBA" id="ARBA00022833"/>
    </source>
</evidence>
<dbReference type="Pfam" id="PF05495">
    <property type="entry name" value="zf-CHY"/>
    <property type="match status" value="1"/>
</dbReference>
<evidence type="ECO:0000259" key="4">
    <source>
        <dbReference type="PROSITE" id="PS51266"/>
    </source>
</evidence>
<dbReference type="SUPFAM" id="SSF161219">
    <property type="entry name" value="CHY zinc finger-like"/>
    <property type="match status" value="1"/>
</dbReference>
<gene>
    <name evidence="5" type="ORF">SAMN05216352_101303</name>
</gene>
<proteinExistence type="predicted"/>